<reference evidence="1" key="1">
    <citation type="journal article" date="2015" name="Nature">
        <title>Complex archaea that bridge the gap between prokaryotes and eukaryotes.</title>
        <authorList>
            <person name="Spang A."/>
            <person name="Saw J.H."/>
            <person name="Jorgensen S.L."/>
            <person name="Zaremba-Niedzwiedzka K."/>
            <person name="Martijn J."/>
            <person name="Lind A.E."/>
            <person name="van Eijk R."/>
            <person name="Schleper C."/>
            <person name="Guy L."/>
            <person name="Ettema T.J."/>
        </authorList>
    </citation>
    <scope>NUCLEOTIDE SEQUENCE</scope>
</reference>
<protein>
    <submittedName>
        <fullName evidence="1">Uncharacterized protein</fullName>
    </submittedName>
</protein>
<sequence>MITSTDIFQEVVNAIELVDKTGTDYEKSMIKLLSIAIKLLHNIRTNQTEIMKSQGITLKKPEKANEENQQDIKV</sequence>
<evidence type="ECO:0000313" key="1">
    <source>
        <dbReference type="EMBL" id="KKL90895.1"/>
    </source>
</evidence>
<organism evidence="1">
    <name type="scientific">marine sediment metagenome</name>
    <dbReference type="NCBI Taxonomy" id="412755"/>
    <lineage>
        <taxon>unclassified sequences</taxon>
        <taxon>metagenomes</taxon>
        <taxon>ecological metagenomes</taxon>
    </lineage>
</organism>
<proteinExistence type="predicted"/>
<accession>A0A0F9IAS1</accession>
<dbReference type="AlphaFoldDB" id="A0A0F9IAS1"/>
<gene>
    <name evidence="1" type="ORF">LCGC14_1900090</name>
</gene>
<name>A0A0F9IAS1_9ZZZZ</name>
<dbReference type="EMBL" id="LAZR01019885">
    <property type="protein sequence ID" value="KKL90895.1"/>
    <property type="molecule type" value="Genomic_DNA"/>
</dbReference>
<comment type="caution">
    <text evidence="1">The sequence shown here is derived from an EMBL/GenBank/DDBJ whole genome shotgun (WGS) entry which is preliminary data.</text>
</comment>